<reference evidence="1 2" key="2">
    <citation type="submission" date="2018-03" db="EMBL/GenBank/DDBJ databases">
        <authorList>
            <person name="Keele B.F."/>
        </authorList>
    </citation>
    <scope>NUCLEOTIDE SEQUENCE [LARGE SCALE GENOMIC DNA]</scope>
    <source>
        <strain evidence="1 2">CCALA 016</strain>
    </source>
</reference>
<evidence type="ECO:0000313" key="1">
    <source>
        <dbReference type="EMBL" id="PSF30580.1"/>
    </source>
</evidence>
<protein>
    <submittedName>
        <fullName evidence="1">Uncharacterized protein</fullName>
    </submittedName>
</protein>
<accession>A0A2T1LR33</accession>
<sequence>MTIPLTALGTNCTIVTNGTLPVAPTANNPALVLYFDDIKTAIGWGTPNASNLEPWITAILQQLAAYHLNQQSNNSEDHMIVVSKGSGYNGTTRKNVRKKLFNYSAQIYTTDNSNNSPDGDEF</sequence>
<dbReference type="AlphaFoldDB" id="A0A2T1LR33"/>
<proteinExistence type="predicted"/>
<keyword evidence="2" id="KW-1185">Reference proteome</keyword>
<name>A0A2T1LR33_9CHRO</name>
<comment type="caution">
    <text evidence="1">The sequence shown here is derived from an EMBL/GenBank/DDBJ whole genome shotgun (WGS) entry which is preliminary data.</text>
</comment>
<dbReference type="EMBL" id="PXOH01000053">
    <property type="protein sequence ID" value="PSF30580.1"/>
    <property type="molecule type" value="Genomic_DNA"/>
</dbReference>
<dbReference type="OrthoDB" id="9898654at2"/>
<gene>
    <name evidence="1" type="ORF">C7H19_23655</name>
</gene>
<reference evidence="1 2" key="1">
    <citation type="submission" date="2018-03" db="EMBL/GenBank/DDBJ databases">
        <title>The ancient ancestry and fast evolution of plastids.</title>
        <authorList>
            <person name="Moore K.R."/>
            <person name="Magnabosco C."/>
            <person name="Momper L."/>
            <person name="Gold D.A."/>
            <person name="Bosak T."/>
            <person name="Fournier G.P."/>
        </authorList>
    </citation>
    <scope>NUCLEOTIDE SEQUENCE [LARGE SCALE GENOMIC DNA]</scope>
    <source>
        <strain evidence="1 2">CCALA 016</strain>
    </source>
</reference>
<organism evidence="1 2">
    <name type="scientific">Aphanothece hegewaldii CCALA 016</name>
    <dbReference type="NCBI Taxonomy" id="2107694"/>
    <lineage>
        <taxon>Bacteria</taxon>
        <taxon>Bacillati</taxon>
        <taxon>Cyanobacteriota</taxon>
        <taxon>Cyanophyceae</taxon>
        <taxon>Oscillatoriophycideae</taxon>
        <taxon>Chroococcales</taxon>
        <taxon>Aphanothecaceae</taxon>
        <taxon>Aphanothece</taxon>
    </lineage>
</organism>
<evidence type="ECO:0000313" key="2">
    <source>
        <dbReference type="Proteomes" id="UP000239001"/>
    </source>
</evidence>
<dbReference type="Proteomes" id="UP000239001">
    <property type="component" value="Unassembled WGS sequence"/>
</dbReference>
<dbReference type="RefSeq" id="WP_106459371.1">
    <property type="nucleotide sequence ID" value="NZ_PXOH01000053.1"/>
</dbReference>